<evidence type="ECO:0008006" key="3">
    <source>
        <dbReference type="Google" id="ProtNLM"/>
    </source>
</evidence>
<dbReference type="SUPFAM" id="SSF56281">
    <property type="entry name" value="Metallo-hydrolase/oxidoreductase"/>
    <property type="match status" value="1"/>
</dbReference>
<gene>
    <name evidence="1" type="ORF">A2756_04760</name>
</gene>
<evidence type="ECO:0000313" key="1">
    <source>
        <dbReference type="EMBL" id="OGZ43593.1"/>
    </source>
</evidence>
<dbReference type="PANTHER" id="PTHR39189">
    <property type="entry name" value="UPF0173 METAL-DEPENDENT HYDROLASE YTKL"/>
    <property type="match status" value="1"/>
</dbReference>
<dbReference type="Pfam" id="PF13483">
    <property type="entry name" value="Lactamase_B_3"/>
    <property type="match status" value="1"/>
</dbReference>
<name>A0A1G2FZT3_9BACT</name>
<reference evidence="1 2" key="1">
    <citation type="journal article" date="2016" name="Nat. Commun.">
        <title>Thousands of microbial genomes shed light on interconnected biogeochemical processes in an aquifer system.</title>
        <authorList>
            <person name="Anantharaman K."/>
            <person name="Brown C.T."/>
            <person name="Hug L.A."/>
            <person name="Sharon I."/>
            <person name="Castelle C.J."/>
            <person name="Probst A.J."/>
            <person name="Thomas B.C."/>
            <person name="Singh A."/>
            <person name="Wilkins M.J."/>
            <person name="Karaoz U."/>
            <person name="Brodie E.L."/>
            <person name="Williams K.H."/>
            <person name="Hubbard S.S."/>
            <person name="Banfield J.F."/>
        </authorList>
    </citation>
    <scope>NUCLEOTIDE SEQUENCE [LARGE SCALE GENOMIC DNA]</scope>
</reference>
<comment type="caution">
    <text evidence="1">The sequence shown here is derived from an EMBL/GenBank/DDBJ whole genome shotgun (WGS) entry which is preliminary data.</text>
</comment>
<protein>
    <recommendedName>
        <fullName evidence="3">Lactamase</fullName>
    </recommendedName>
</protein>
<dbReference type="InterPro" id="IPR036866">
    <property type="entry name" value="RibonucZ/Hydroxyglut_hydro"/>
</dbReference>
<dbReference type="EMBL" id="MHNL01000032">
    <property type="protein sequence ID" value="OGZ43593.1"/>
    <property type="molecule type" value="Genomic_DNA"/>
</dbReference>
<dbReference type="AlphaFoldDB" id="A0A1G2FZT3"/>
<dbReference type="STRING" id="1802115.A2756_04760"/>
<dbReference type="Gene3D" id="3.60.15.10">
    <property type="entry name" value="Ribonuclease Z/Hydroxyacylglutathione hydrolase-like"/>
    <property type="match status" value="1"/>
</dbReference>
<sequence>MVITYHGLSCFKLQSGETVLVVDPFSKNSGLTPPRFQADVVISTNQSENHANIETIAGDPFQIVNPGEYEIKGIYIQGVTTRNGSTDANTAYIIEWDGMRLCHLGNIRKKDITEELKEAIGTPDVLFVPVGGAEALEPEEAAALTNQIEPRVVIPMHYKIKGLDISLKGPEKFIKELGVDEPKPEDRFTFKKKDLPQDTTKLVILEPPTK</sequence>
<dbReference type="Proteomes" id="UP000177785">
    <property type="component" value="Unassembled WGS sequence"/>
</dbReference>
<accession>A0A1G2FZT3</accession>
<proteinExistence type="predicted"/>
<dbReference type="PANTHER" id="PTHR39189:SF1">
    <property type="entry name" value="UPF0173 METAL-DEPENDENT HYDROLASE YTKL"/>
    <property type="match status" value="1"/>
</dbReference>
<organism evidence="1 2">
    <name type="scientific">Candidatus Ryanbacteria bacterium RIFCSPHIGHO2_01_FULL_48_27</name>
    <dbReference type="NCBI Taxonomy" id="1802115"/>
    <lineage>
        <taxon>Bacteria</taxon>
        <taxon>Candidatus Ryaniibacteriota</taxon>
    </lineage>
</organism>
<evidence type="ECO:0000313" key="2">
    <source>
        <dbReference type="Proteomes" id="UP000177785"/>
    </source>
</evidence>